<evidence type="ECO:0000256" key="1">
    <source>
        <dbReference type="SAM" id="MobiDB-lite"/>
    </source>
</evidence>
<evidence type="ECO:0000313" key="3">
    <source>
        <dbReference type="Proteomes" id="UP000009038"/>
    </source>
</evidence>
<organism evidence="2 3">
    <name type="scientific">Aspergillus niger (strain ATCC 1015 / CBS 113.46 / FGSC A1144 / LSHB Ac4 / NCTC 3858a / NRRL 328 / USDA 3528.7)</name>
    <dbReference type="NCBI Taxonomy" id="380704"/>
    <lineage>
        <taxon>Eukaryota</taxon>
        <taxon>Fungi</taxon>
        <taxon>Dikarya</taxon>
        <taxon>Ascomycota</taxon>
        <taxon>Pezizomycotina</taxon>
        <taxon>Eurotiomycetes</taxon>
        <taxon>Eurotiomycetidae</taxon>
        <taxon>Eurotiales</taxon>
        <taxon>Aspergillaceae</taxon>
        <taxon>Aspergillus</taxon>
        <taxon>Aspergillus subgen. Circumdati</taxon>
    </lineage>
</organism>
<comment type="caution">
    <text evidence="2">The sequence shown here is derived from an EMBL/GenBank/DDBJ whole genome shotgun (WGS) entry which is preliminary data.</text>
</comment>
<protein>
    <submittedName>
        <fullName evidence="2">Uncharacterized protein</fullName>
    </submittedName>
</protein>
<dbReference type="Proteomes" id="UP000009038">
    <property type="component" value="Unassembled WGS sequence"/>
</dbReference>
<dbReference type="HOGENOM" id="CLU_1315132_0_0_1"/>
<gene>
    <name evidence="2" type="ORF">ASPNIDRAFT_44632</name>
</gene>
<dbReference type="VEuPathDB" id="FungiDB:ASPNIDRAFT2_44632"/>
<dbReference type="AlphaFoldDB" id="G3Y7W5"/>
<accession>G3Y7W5</accession>
<name>G3Y7W5_ASPNA</name>
<sequence>MTIRSFVDPGNDPASRLGSHADGGDTHLQGFISPRPPASVYPSGPNNRAGSLPRGHEVIQWLPMDRGLHSGQSMSCTASPADGDRLSGYCLIRQQYGGQAVTRGRCSGPAMRLEMLNPRTLWDSRWLMTATEHSCHGPPAVIFWFCYNHTFSSAPPPPLPLPSKPITPTSPACFTRFRPIAALAGMPAAAPIDRLRPCCTYCTPPPPDS</sequence>
<evidence type="ECO:0000313" key="2">
    <source>
        <dbReference type="EMBL" id="EHA21409.1"/>
    </source>
</evidence>
<reference evidence="2 3" key="1">
    <citation type="journal article" date="2011" name="Genome Res.">
        <title>Comparative genomics of citric-acid-producing Aspergillus niger ATCC 1015 versus enzyme-producing CBS 513.88.</title>
        <authorList>
            <person name="Andersen M.R."/>
            <person name="Salazar M.P."/>
            <person name="Schaap P.J."/>
            <person name="van de Vondervoort P.J."/>
            <person name="Culley D."/>
            <person name="Thykaer J."/>
            <person name="Frisvad J.C."/>
            <person name="Nielsen K.F."/>
            <person name="Albang R."/>
            <person name="Albermann K."/>
            <person name="Berka R.M."/>
            <person name="Braus G.H."/>
            <person name="Braus-Stromeyer S.A."/>
            <person name="Corrochano L.M."/>
            <person name="Dai Z."/>
            <person name="van Dijck P.W."/>
            <person name="Hofmann G."/>
            <person name="Lasure L.L."/>
            <person name="Magnuson J.K."/>
            <person name="Menke H."/>
            <person name="Meijer M."/>
            <person name="Meijer S.L."/>
            <person name="Nielsen J.B."/>
            <person name="Nielsen M.L."/>
            <person name="van Ooyen A.J."/>
            <person name="Pel H.J."/>
            <person name="Poulsen L."/>
            <person name="Samson R.A."/>
            <person name="Stam H."/>
            <person name="Tsang A."/>
            <person name="van den Brink J.M."/>
            <person name="Atkins A."/>
            <person name="Aerts A."/>
            <person name="Shapiro H."/>
            <person name="Pangilinan J."/>
            <person name="Salamov A."/>
            <person name="Lou Y."/>
            <person name="Lindquist E."/>
            <person name="Lucas S."/>
            <person name="Grimwood J."/>
            <person name="Grigoriev I.V."/>
            <person name="Kubicek C.P."/>
            <person name="Martinez D."/>
            <person name="van Peij N.N."/>
            <person name="Roubos J.A."/>
            <person name="Nielsen J."/>
            <person name="Baker S.E."/>
        </authorList>
    </citation>
    <scope>NUCLEOTIDE SEQUENCE [LARGE SCALE GENOMIC DNA]</scope>
    <source>
        <strain evidence="3">ATCC 1015 / CBS 113.46 / FGSC A1144 / LSHB Ac4 / NCTC 3858a / NRRL 328 / USDA 3528.7</strain>
    </source>
</reference>
<feature type="region of interest" description="Disordered" evidence="1">
    <location>
        <begin position="1"/>
        <end position="53"/>
    </location>
</feature>
<dbReference type="EMBL" id="ACJE01000015">
    <property type="protein sequence ID" value="EHA21409.1"/>
    <property type="molecule type" value="Genomic_DNA"/>
</dbReference>
<proteinExistence type="predicted"/>